<accession>A0A7U2MJ82</accession>
<evidence type="ECO:0000313" key="2">
    <source>
        <dbReference type="Proteomes" id="UP000596276"/>
    </source>
</evidence>
<dbReference type="AlphaFoldDB" id="A0A7U2MJ82"/>
<name>A0A7U2MJ82_ASPFN</name>
<gene>
    <name evidence="1" type="ORF">F9C07_8947</name>
</gene>
<dbReference type="EMBL" id="CP044621">
    <property type="protein sequence ID" value="QRD84693.1"/>
    <property type="molecule type" value="Genomic_DNA"/>
</dbReference>
<protein>
    <submittedName>
        <fullName evidence="1">Uncharacterized protein</fullName>
    </submittedName>
</protein>
<dbReference type="Proteomes" id="UP000596276">
    <property type="component" value="Chromosome 5"/>
</dbReference>
<reference evidence="2" key="1">
    <citation type="journal article" date="2021" name="G3 (Bethesda)">
        <title>Chromosome assembled and annotated genome sequence of Aspergillus flavus NRRL 3357.</title>
        <authorList>
            <person name="Skerker J.M."/>
            <person name="Pianalto K.M."/>
            <person name="Mondo S.J."/>
            <person name="Yang K."/>
            <person name="Arkin A.P."/>
            <person name="Keller N.P."/>
            <person name="Grigoriev I.V."/>
            <person name="Louise Glass N.L."/>
        </authorList>
    </citation>
    <scope>NUCLEOTIDE SEQUENCE [LARGE SCALE GENOMIC DNA]</scope>
    <source>
        <strain evidence="2">ATCC 200026 / FGSC A1120 / IAM 13836 / NRRL 3357 / JCM 12722 / SRRC 167</strain>
    </source>
</reference>
<organism evidence="1 2">
    <name type="scientific">Aspergillus flavus (strain ATCC 200026 / FGSC A1120 / IAM 13836 / NRRL 3357 / JCM 12722 / SRRC 167)</name>
    <dbReference type="NCBI Taxonomy" id="332952"/>
    <lineage>
        <taxon>Eukaryota</taxon>
        <taxon>Fungi</taxon>
        <taxon>Dikarya</taxon>
        <taxon>Ascomycota</taxon>
        <taxon>Pezizomycotina</taxon>
        <taxon>Eurotiomycetes</taxon>
        <taxon>Eurotiomycetidae</taxon>
        <taxon>Eurotiales</taxon>
        <taxon>Aspergillaceae</taxon>
        <taxon>Aspergillus</taxon>
        <taxon>Aspergillus subgen. Circumdati</taxon>
    </lineage>
</organism>
<keyword evidence="2" id="KW-1185">Reference proteome</keyword>
<sequence>MNPCHFTILFKNKKLFSAATGMFYRDKLKTSPESSIGNLDVNITYGTDDTYDTFQVLDERLACVLVSSPVHATKERK</sequence>
<proteinExistence type="predicted"/>
<dbReference type="VEuPathDB" id="FungiDB:F9C07_8947"/>
<evidence type="ECO:0000313" key="1">
    <source>
        <dbReference type="EMBL" id="QRD84693.1"/>
    </source>
</evidence>